<organism evidence="1 2">
    <name type="scientific">Streptomyces omiyaensis</name>
    <dbReference type="NCBI Taxonomy" id="68247"/>
    <lineage>
        <taxon>Bacteria</taxon>
        <taxon>Bacillati</taxon>
        <taxon>Actinomycetota</taxon>
        <taxon>Actinomycetes</taxon>
        <taxon>Kitasatosporales</taxon>
        <taxon>Streptomycetaceae</taxon>
        <taxon>Streptomyces</taxon>
    </lineage>
</organism>
<accession>A0ABW7BXZ6</accession>
<dbReference type="InterPro" id="IPR006311">
    <property type="entry name" value="TAT_signal"/>
</dbReference>
<name>A0ABW7BXZ6_9ACTN</name>
<dbReference type="EC" id="1.11.1.-" evidence="1"/>
<gene>
    <name evidence="1" type="ORF">ACGFYS_21885</name>
</gene>
<dbReference type="Gene3D" id="1.10.606.20">
    <property type="match status" value="1"/>
</dbReference>
<dbReference type="PROSITE" id="PS51318">
    <property type="entry name" value="TAT"/>
    <property type="match status" value="1"/>
</dbReference>
<sequence length="446" mass="46799">MTTGSPGSSVPPLAAGTSRRRLLVAAAGVAAGTAGLVALPATARAAAPAPAGTGTATDLVGPWLDEMLAAFAASPMHGLPERTWAMGWTAAWAALGSRRAAAVRAPERRAVFEDAAVATAVHGVLLALVPDQAVRLDGVLARSLAGLAAGGAKEAGVAAGREAAAETVAARTGDGLDMASVNVPFTLPPEAPGVYRYTPGQTMLVGAGYGRARTFLLGRADRFRPGPPPALGTARYRRDLAEVRRLGGVVSERTEEQTDTAWLDPLSHYVPALRALVGQRSRSRRNKVLVLAALGASIVDSSIACFDAKYARLHWRPVTAIRLADTDGDPRTTPDPAWESFLQTPPHPEFPSGHAVTAGAAEQVVSSLVGPYSPVEFTSTWQRGDGKVVTRHYPRGTAWTTLTRENVDARVFAGVHFRFSDEIGADLGRDVAHHNLRRLARGHAGR</sequence>
<dbReference type="RefSeq" id="WP_189852642.1">
    <property type="nucleotide sequence ID" value="NZ_BMVV01000027.1"/>
</dbReference>
<comment type="caution">
    <text evidence="1">The sequence shown here is derived from an EMBL/GenBank/DDBJ whole genome shotgun (WGS) entry which is preliminary data.</text>
</comment>
<dbReference type="GO" id="GO:0004601">
    <property type="term" value="F:peroxidase activity"/>
    <property type="evidence" value="ECO:0007669"/>
    <property type="project" value="UniProtKB-KW"/>
</dbReference>
<evidence type="ECO:0000313" key="2">
    <source>
        <dbReference type="Proteomes" id="UP001604282"/>
    </source>
</evidence>
<evidence type="ECO:0000313" key="1">
    <source>
        <dbReference type="EMBL" id="MFG3191582.1"/>
    </source>
</evidence>
<reference evidence="1 2" key="1">
    <citation type="submission" date="2024-10" db="EMBL/GenBank/DDBJ databases">
        <title>The Natural Products Discovery Center: Release of the First 8490 Sequenced Strains for Exploring Actinobacteria Biosynthetic Diversity.</title>
        <authorList>
            <person name="Kalkreuter E."/>
            <person name="Kautsar S.A."/>
            <person name="Yang D."/>
            <person name="Bader C.D."/>
            <person name="Teijaro C.N."/>
            <person name="Fluegel L."/>
            <person name="Davis C.M."/>
            <person name="Simpson J.R."/>
            <person name="Lauterbach L."/>
            <person name="Steele A.D."/>
            <person name="Gui C."/>
            <person name="Meng S."/>
            <person name="Li G."/>
            <person name="Viehrig K."/>
            <person name="Ye F."/>
            <person name="Su P."/>
            <person name="Kiefer A.F."/>
            <person name="Nichols A."/>
            <person name="Cepeda A.J."/>
            <person name="Yan W."/>
            <person name="Fan B."/>
            <person name="Jiang Y."/>
            <person name="Adhikari A."/>
            <person name="Zheng C.-J."/>
            <person name="Schuster L."/>
            <person name="Cowan T.M."/>
            <person name="Smanski M.J."/>
            <person name="Chevrette M.G."/>
            <person name="De Carvalho L.P.S."/>
            <person name="Shen B."/>
        </authorList>
    </citation>
    <scope>NUCLEOTIDE SEQUENCE [LARGE SCALE GENOMIC DNA]</scope>
    <source>
        <strain evidence="1 2">NPDC048229</strain>
    </source>
</reference>
<dbReference type="SUPFAM" id="SSF48317">
    <property type="entry name" value="Acid phosphatase/Vanadium-dependent haloperoxidase"/>
    <property type="match status" value="1"/>
</dbReference>
<keyword evidence="1" id="KW-0575">Peroxidase</keyword>
<keyword evidence="2" id="KW-1185">Reference proteome</keyword>
<dbReference type="EMBL" id="JBICZW010000013">
    <property type="protein sequence ID" value="MFG3191582.1"/>
    <property type="molecule type" value="Genomic_DNA"/>
</dbReference>
<dbReference type="PANTHER" id="PTHR34599:SF1">
    <property type="entry name" value="PHOSPHATIDIC ACID PHOSPHATASE TYPE 2_HALOPEROXIDASE DOMAIN-CONTAINING PROTEIN"/>
    <property type="match status" value="1"/>
</dbReference>
<keyword evidence="1" id="KW-0560">Oxidoreductase</keyword>
<dbReference type="InterPro" id="IPR052559">
    <property type="entry name" value="V-haloperoxidase"/>
</dbReference>
<protein>
    <submittedName>
        <fullName evidence="1">Vanadium-dependent haloperoxidase</fullName>
        <ecNumber evidence="1">1.11.1.-</ecNumber>
    </submittedName>
</protein>
<dbReference type="PANTHER" id="PTHR34599">
    <property type="entry name" value="PEROXIDASE-RELATED"/>
    <property type="match status" value="1"/>
</dbReference>
<dbReference type="InterPro" id="IPR036938">
    <property type="entry name" value="PAP2/HPO_sf"/>
</dbReference>
<proteinExistence type="predicted"/>
<dbReference type="Proteomes" id="UP001604282">
    <property type="component" value="Unassembled WGS sequence"/>
</dbReference>
<dbReference type="CDD" id="cd03398">
    <property type="entry name" value="PAP2_haloperoxidase"/>
    <property type="match status" value="1"/>
</dbReference>